<dbReference type="Pfam" id="PF13966">
    <property type="entry name" value="zf-RVT"/>
    <property type="match status" value="1"/>
</dbReference>
<dbReference type="Pfam" id="PF00078">
    <property type="entry name" value="RVT_1"/>
    <property type="match status" value="1"/>
</dbReference>
<evidence type="ECO:0000256" key="2">
    <source>
        <dbReference type="SAM" id="MobiDB-lite"/>
    </source>
</evidence>
<reference evidence="5" key="2">
    <citation type="submission" date="2021-03" db="UniProtKB">
        <authorList>
            <consortium name="EnsemblPlants"/>
        </authorList>
    </citation>
    <scope>IDENTIFICATION</scope>
</reference>
<evidence type="ECO:0000313" key="5">
    <source>
        <dbReference type="EnsemblPlants" id="cds.evm.model.04.1175"/>
    </source>
</evidence>
<keyword evidence="1" id="KW-0863">Zinc-finger</keyword>
<keyword evidence="1" id="KW-0862">Zinc</keyword>
<accession>A0A803PC16</accession>
<dbReference type="GO" id="GO:0003676">
    <property type="term" value="F:nucleic acid binding"/>
    <property type="evidence" value="ECO:0007669"/>
    <property type="project" value="InterPro"/>
</dbReference>
<dbReference type="SUPFAM" id="SSF53098">
    <property type="entry name" value="Ribonuclease H-like"/>
    <property type="match status" value="1"/>
</dbReference>
<dbReference type="InterPro" id="IPR044730">
    <property type="entry name" value="RNase_H-like_dom_plant"/>
</dbReference>
<organism evidence="5 6">
    <name type="scientific">Cannabis sativa</name>
    <name type="common">Hemp</name>
    <name type="synonym">Marijuana</name>
    <dbReference type="NCBI Taxonomy" id="3483"/>
    <lineage>
        <taxon>Eukaryota</taxon>
        <taxon>Viridiplantae</taxon>
        <taxon>Streptophyta</taxon>
        <taxon>Embryophyta</taxon>
        <taxon>Tracheophyta</taxon>
        <taxon>Spermatophyta</taxon>
        <taxon>Magnoliopsida</taxon>
        <taxon>eudicotyledons</taxon>
        <taxon>Gunneridae</taxon>
        <taxon>Pentapetalae</taxon>
        <taxon>rosids</taxon>
        <taxon>fabids</taxon>
        <taxon>Rosales</taxon>
        <taxon>Cannabaceae</taxon>
        <taxon>Cannabis</taxon>
    </lineage>
</organism>
<dbReference type="InterPro" id="IPR036691">
    <property type="entry name" value="Endo/exonu/phosph_ase_sf"/>
</dbReference>
<keyword evidence="1" id="KW-0479">Metal-binding</keyword>
<dbReference type="Gene3D" id="3.60.10.10">
    <property type="entry name" value="Endonuclease/exonuclease/phosphatase"/>
    <property type="match status" value="1"/>
</dbReference>
<evidence type="ECO:0000259" key="4">
    <source>
        <dbReference type="PROSITE" id="PS50878"/>
    </source>
</evidence>
<dbReference type="Gene3D" id="3.30.420.10">
    <property type="entry name" value="Ribonuclease H-like superfamily/Ribonuclease H"/>
    <property type="match status" value="1"/>
</dbReference>
<dbReference type="CDD" id="cd06222">
    <property type="entry name" value="RNase_H_like"/>
    <property type="match status" value="1"/>
</dbReference>
<keyword evidence="6" id="KW-1185">Reference proteome</keyword>
<dbReference type="InterPro" id="IPR001878">
    <property type="entry name" value="Znf_CCHC"/>
</dbReference>
<dbReference type="InterPro" id="IPR012337">
    <property type="entry name" value="RNaseH-like_sf"/>
</dbReference>
<dbReference type="PROSITE" id="PS50878">
    <property type="entry name" value="RT_POL"/>
    <property type="match status" value="1"/>
</dbReference>
<dbReference type="InterPro" id="IPR005135">
    <property type="entry name" value="Endo/exonuclease/phosphatase"/>
</dbReference>
<reference evidence="5" key="1">
    <citation type="submission" date="2018-11" db="EMBL/GenBank/DDBJ databases">
        <authorList>
            <person name="Grassa J C."/>
        </authorList>
    </citation>
    <scope>NUCLEOTIDE SEQUENCE [LARGE SCALE GENOMIC DNA]</scope>
</reference>
<dbReference type="PANTHER" id="PTHR46890:SF48">
    <property type="entry name" value="RNA-DIRECTED DNA POLYMERASE"/>
    <property type="match status" value="1"/>
</dbReference>
<dbReference type="EMBL" id="UZAU01000375">
    <property type="status" value="NOT_ANNOTATED_CDS"/>
    <property type="molecule type" value="Genomic_DNA"/>
</dbReference>
<dbReference type="InterPro" id="IPR025558">
    <property type="entry name" value="DUF4283"/>
</dbReference>
<feature type="domain" description="CCHC-type" evidence="3">
    <location>
        <begin position="206"/>
        <end position="221"/>
    </location>
</feature>
<sequence>MDSFHPDLSHALSVREREVYNLSNITIPPPRSVSHRILCRVFSKRSFNPKQLTNLISTQWKGRFEVSVSSYENDSYMITFGCEGDLRGVLSKEPWHLHNQHLILCTPSVLQNAPFNSYTITPFWIQVYRLPFLSKSKSLAKVLRNLIGTFLEVYEDSLNEGWGPFLRIRVGIDVSKPLLRGQTVTFPWMNDELWLDYRYERLPDFCYECGIIGHVFDKCSEFLEKIDDGKDPDLPYGPWMEGSPLPRSNYDRYRQDFSKSGPWPFITRLARNTISPIISHPQPFPALPSHITSREKGKAIAENPSETMVNYKKKTTSSSLIPPTDVANTSSSAKQDTHCNTIISTAPCASHSTEVIIPIDSLKSDTASHLRQHTAAASASMKSTIKLSVATPPAYTHILSSTVNTPSSAQHLSTSTDSTTAPSIPFESPTTRISSAIMDNSQSSACDNRVASLFSKRQLTTSGASPITMNVVSWNARGLSNPRAFRQVRLLFSQHKPDVIFIMETKLSSGSISKFRNAFNFLNGIEVPRIGLSSGLLFLWKSNVNVTIINYGQNFVDYYLAFDDGFSCHFSGFYGAPVVSQRKFTWELLTKLKDSAPLMPCWHNNNTNGTNVKERLDYGFINSMWFNNFNVPTVSHLDFFQSDHRALLVQINPLLSTCNQKFKSRFRFEKLWLNEDMCSEIIANNWKNATAVPTTQILQNLTACSHQLQAWHMQKFGDLPKKIKISQQKVEALHNSSATTRSHFEELKSSENILDELLAQEEEYWHQRSRVSWLKSGDSNTKYFHQRANNRCSSNKISSLQDDQGIMRTTPSEIGQIIQTYFQNIFTTTGMDLEALQHVLPTIPKTITADINHLLTVPYTDDDVYTALSSMSDDSSPGLDGMSVMFYINYWHIVGELVSTTVLKILNEGGDPTCFNQTLITLIPKVKKPTAMSQLRPISLCNVLYKIVSKAIVLRLKPFLSLVISESQSAFLQSRLITNNVLVAFELLHSLKHLKRGKEGYAAIKLDMSKAFDRVEWHFIDIIMTAMGFDSSVIDLIIRCISTVTYSFSVNGNTQGHLTPTRGIRQGDPLSPFLFILCAEGLSRLFQHEERCGNLQGIRIARGAPMVSHLFFADDSLVLCRANNRSAMAIKRSLNFYCRASGQSLNLEKSVLSFSPNTLLAIQSNIQQIFQMAIQPCHERYLGLPSYSGRDKKLLFGEIKEKLWNLLSAWQEQLFSIGGKEALLAKQAWLLLSNPNSLLSRILKPRYFRSSSFLDANLGSYPSLTWRGIVWGKELLAKGLRWKVGNGEDILCASAPWLPGHTSFKPLQFRGNNAAMKVSDLILNCRQWNYGLLNTLFLPSDVALIQSIPLTFVEHHDTMIWHHESTGVYSVKSGYLLATKLEEQQPMSSGNQAQQWWKKFWGLKLPSKIRIFLWRAIHDCLPMADILHTRHIADSSHCTLCNRANETIFHALFYCKRPKKATRYSLLRLSNGHNTAATKDSDWLNPPSGRLKLNTDAAINTMENKSGFGAVLRDCSGQINAAMSTPFCGCFTPDITEPLALMHALQWIKDLQLPLHYIETDSLSVVKGLHSSRELVSDFHCLLHNISLLVSNFPGAQITHVYRSANNAAHLLARYALSVDSNCSWVEEIPPPLMPIVF</sequence>
<feature type="domain" description="Reverse transcriptase" evidence="4">
    <location>
        <begin position="904"/>
        <end position="1186"/>
    </location>
</feature>
<dbReference type="Pfam" id="PF14392">
    <property type="entry name" value="zf-CCHC_4"/>
    <property type="match status" value="1"/>
</dbReference>
<dbReference type="InterPro" id="IPR036397">
    <property type="entry name" value="RNaseH_sf"/>
</dbReference>
<protein>
    <recommendedName>
        <fullName evidence="7">Reverse transcriptase domain-containing protein</fullName>
    </recommendedName>
</protein>
<dbReference type="InterPro" id="IPR002156">
    <property type="entry name" value="RNaseH_domain"/>
</dbReference>
<evidence type="ECO:0000259" key="3">
    <source>
        <dbReference type="PROSITE" id="PS50158"/>
    </source>
</evidence>
<dbReference type="PROSITE" id="PS50158">
    <property type="entry name" value="ZF_CCHC"/>
    <property type="match status" value="1"/>
</dbReference>
<dbReference type="InterPro" id="IPR025836">
    <property type="entry name" value="Zn_knuckle_CX2CX4HX4C"/>
</dbReference>
<dbReference type="InterPro" id="IPR043502">
    <property type="entry name" value="DNA/RNA_pol_sf"/>
</dbReference>
<feature type="region of interest" description="Disordered" evidence="2">
    <location>
        <begin position="406"/>
        <end position="426"/>
    </location>
</feature>
<dbReference type="Pfam" id="PF03372">
    <property type="entry name" value="Exo_endo_phos"/>
    <property type="match status" value="1"/>
</dbReference>
<dbReference type="InterPro" id="IPR000477">
    <property type="entry name" value="RT_dom"/>
</dbReference>
<dbReference type="PANTHER" id="PTHR46890">
    <property type="entry name" value="NON-LTR RETROLELEMENT REVERSE TRANSCRIPTASE-LIKE PROTEIN-RELATED"/>
    <property type="match status" value="1"/>
</dbReference>
<evidence type="ECO:0000256" key="1">
    <source>
        <dbReference type="PROSITE-ProRule" id="PRU00047"/>
    </source>
</evidence>
<dbReference type="InterPro" id="IPR026960">
    <property type="entry name" value="RVT-Znf"/>
</dbReference>
<proteinExistence type="predicted"/>
<name>A0A803PC16_CANSA</name>
<dbReference type="SUPFAM" id="SSF56672">
    <property type="entry name" value="DNA/RNA polymerases"/>
    <property type="match status" value="1"/>
</dbReference>
<dbReference type="Gramene" id="evm.model.04.1175">
    <property type="protein sequence ID" value="cds.evm.model.04.1175"/>
    <property type="gene ID" value="evm.TU.04.1175"/>
</dbReference>
<dbReference type="GO" id="GO:0004523">
    <property type="term" value="F:RNA-DNA hybrid ribonuclease activity"/>
    <property type="evidence" value="ECO:0007669"/>
    <property type="project" value="InterPro"/>
</dbReference>
<evidence type="ECO:0000313" key="6">
    <source>
        <dbReference type="Proteomes" id="UP000596661"/>
    </source>
</evidence>
<dbReference type="Proteomes" id="UP000596661">
    <property type="component" value="Chromosome 4"/>
</dbReference>
<evidence type="ECO:0008006" key="7">
    <source>
        <dbReference type="Google" id="ProtNLM"/>
    </source>
</evidence>
<dbReference type="InterPro" id="IPR052343">
    <property type="entry name" value="Retrotransposon-Effector_Assoc"/>
</dbReference>
<dbReference type="Pfam" id="PF14111">
    <property type="entry name" value="DUF4283"/>
    <property type="match status" value="1"/>
</dbReference>
<dbReference type="GO" id="GO:0008270">
    <property type="term" value="F:zinc ion binding"/>
    <property type="evidence" value="ECO:0007669"/>
    <property type="project" value="UniProtKB-KW"/>
</dbReference>
<dbReference type="EnsemblPlants" id="evm.model.04.1175">
    <property type="protein sequence ID" value="cds.evm.model.04.1175"/>
    <property type="gene ID" value="evm.TU.04.1175"/>
</dbReference>
<dbReference type="SUPFAM" id="SSF56219">
    <property type="entry name" value="DNase I-like"/>
    <property type="match status" value="1"/>
</dbReference>
<dbReference type="Pfam" id="PF13456">
    <property type="entry name" value="RVT_3"/>
    <property type="match status" value="1"/>
</dbReference>
<dbReference type="CDD" id="cd01650">
    <property type="entry name" value="RT_nLTR_like"/>
    <property type="match status" value="1"/>
</dbReference>